<sequence>MNTTTTADGLAALGRDAPTGEALASLVRTITGRPDAVPAGARVEPVDYPIGTPSTEALLRVFGTAGLPSGESVDWSCFVKKLQSVRHSPIIQFVPEQIRDDFIRNMPWKLEVAVHRSDIASVLPDGLRLPRLYWISEYDDDRATLWMENVIQRPGCWKLDRFERAAQLLGQLSARRQPHLTRPFVVRDDVETRGSGLRYYTNGRVMMAALPALANEETWQHPLLAEAVRNVGDHGLREDLLDLGQRLPAVLDALDALPQCYQHGDASPQNLLVPMDKPDEFVAIDWGFDCPQAVGFDLGQLLVGLAHAGELEPGELPTIHQIILAAFMEGLAAEGMTVSEEEVRYGYLGSLLARATFTALPLEALGRAGDDDLKLFEQRVRLTRTLVDLVSPIS</sequence>
<dbReference type="Gene3D" id="3.90.1200.10">
    <property type="match status" value="1"/>
</dbReference>
<evidence type="ECO:0000259" key="1">
    <source>
        <dbReference type="Pfam" id="PF01636"/>
    </source>
</evidence>
<proteinExistence type="predicted"/>
<organism evidence="2 3">
    <name type="scientific">Kribbella sancticallisti</name>
    <dbReference type="NCBI Taxonomy" id="460087"/>
    <lineage>
        <taxon>Bacteria</taxon>
        <taxon>Bacillati</taxon>
        <taxon>Actinomycetota</taxon>
        <taxon>Actinomycetes</taxon>
        <taxon>Propionibacteriales</taxon>
        <taxon>Kribbellaceae</taxon>
        <taxon>Kribbella</taxon>
    </lineage>
</organism>
<gene>
    <name evidence="2" type="ORF">GCM10009789_68950</name>
</gene>
<evidence type="ECO:0000313" key="2">
    <source>
        <dbReference type="EMBL" id="GAA1605214.1"/>
    </source>
</evidence>
<dbReference type="InterPro" id="IPR002575">
    <property type="entry name" value="Aminoglycoside_PTrfase"/>
</dbReference>
<reference evidence="2 3" key="1">
    <citation type="journal article" date="2019" name="Int. J. Syst. Evol. Microbiol.">
        <title>The Global Catalogue of Microorganisms (GCM) 10K type strain sequencing project: providing services to taxonomists for standard genome sequencing and annotation.</title>
        <authorList>
            <consortium name="The Broad Institute Genomics Platform"/>
            <consortium name="The Broad Institute Genome Sequencing Center for Infectious Disease"/>
            <person name="Wu L."/>
            <person name="Ma J."/>
        </authorList>
    </citation>
    <scope>NUCLEOTIDE SEQUENCE [LARGE SCALE GENOMIC DNA]</scope>
    <source>
        <strain evidence="2 3">JCM 14969</strain>
    </source>
</reference>
<name>A0ABN2EFT6_9ACTN</name>
<feature type="domain" description="Aminoglycoside phosphotransferase" evidence="1">
    <location>
        <begin position="209"/>
        <end position="302"/>
    </location>
</feature>
<comment type="caution">
    <text evidence="2">The sequence shown here is derived from an EMBL/GenBank/DDBJ whole genome shotgun (WGS) entry which is preliminary data.</text>
</comment>
<accession>A0ABN2EFT6</accession>
<dbReference type="Pfam" id="PF01636">
    <property type="entry name" value="APH"/>
    <property type="match status" value="1"/>
</dbReference>
<dbReference type="SUPFAM" id="SSF56112">
    <property type="entry name" value="Protein kinase-like (PK-like)"/>
    <property type="match status" value="1"/>
</dbReference>
<dbReference type="RefSeq" id="WP_344220899.1">
    <property type="nucleotide sequence ID" value="NZ_BAAAOS010000054.1"/>
</dbReference>
<dbReference type="Proteomes" id="UP001500393">
    <property type="component" value="Unassembled WGS sequence"/>
</dbReference>
<dbReference type="InterPro" id="IPR011009">
    <property type="entry name" value="Kinase-like_dom_sf"/>
</dbReference>
<protein>
    <recommendedName>
        <fullName evidence="1">Aminoglycoside phosphotransferase domain-containing protein</fullName>
    </recommendedName>
</protein>
<dbReference type="EMBL" id="BAAAOS010000054">
    <property type="protein sequence ID" value="GAA1605214.1"/>
    <property type="molecule type" value="Genomic_DNA"/>
</dbReference>
<evidence type="ECO:0000313" key="3">
    <source>
        <dbReference type="Proteomes" id="UP001500393"/>
    </source>
</evidence>
<keyword evidence="3" id="KW-1185">Reference proteome</keyword>